<name>A0AAE4AQI7_9BACT</name>
<feature type="chain" id="PRO_5042113262" evidence="1">
    <location>
        <begin position="25"/>
        <end position="788"/>
    </location>
</feature>
<dbReference type="RefSeq" id="WP_307264539.1">
    <property type="nucleotide sequence ID" value="NZ_JAUSVL010000001.1"/>
</dbReference>
<keyword evidence="1" id="KW-0732">Signal</keyword>
<gene>
    <name evidence="2" type="ORF">J3R75_003672</name>
</gene>
<dbReference type="EMBL" id="JAUSVL010000001">
    <property type="protein sequence ID" value="MDQ0291565.1"/>
    <property type="molecule type" value="Genomic_DNA"/>
</dbReference>
<reference evidence="2" key="1">
    <citation type="submission" date="2023-07" db="EMBL/GenBank/DDBJ databases">
        <title>Genomic Encyclopedia of Type Strains, Phase IV (KMG-IV): sequencing the most valuable type-strain genomes for metagenomic binning, comparative biology and taxonomic classification.</title>
        <authorList>
            <person name="Goeker M."/>
        </authorList>
    </citation>
    <scope>NUCLEOTIDE SEQUENCE</scope>
    <source>
        <strain evidence="2">DSM 24202</strain>
    </source>
</reference>
<proteinExistence type="predicted"/>
<organism evidence="2 3">
    <name type="scientific">Oligosphaera ethanolica</name>
    <dbReference type="NCBI Taxonomy" id="760260"/>
    <lineage>
        <taxon>Bacteria</taxon>
        <taxon>Pseudomonadati</taxon>
        <taxon>Lentisphaerota</taxon>
        <taxon>Oligosphaeria</taxon>
        <taxon>Oligosphaerales</taxon>
        <taxon>Oligosphaeraceae</taxon>
        <taxon>Oligosphaera</taxon>
    </lineage>
</organism>
<evidence type="ECO:0000256" key="1">
    <source>
        <dbReference type="SAM" id="SignalP"/>
    </source>
</evidence>
<dbReference type="Proteomes" id="UP001238163">
    <property type="component" value="Unassembled WGS sequence"/>
</dbReference>
<dbReference type="AlphaFoldDB" id="A0AAE4AQI7"/>
<evidence type="ECO:0000313" key="2">
    <source>
        <dbReference type="EMBL" id="MDQ0291565.1"/>
    </source>
</evidence>
<accession>A0AAE4AQI7</accession>
<keyword evidence="3" id="KW-1185">Reference proteome</keyword>
<evidence type="ECO:0000313" key="3">
    <source>
        <dbReference type="Proteomes" id="UP001238163"/>
    </source>
</evidence>
<sequence length="788" mass="87170">MKRQIVMALLVLLVCSMMRVVAQAPDPAIDFQALLATEGAAANPDATTAAPAEPVAMEPEVSATGRVVLYGKDRVDNLWVPDRRGQLLPAPDAGFWRCFMHGQTDIFTRIVPWQIVLASEQVEGLDGNITVDNKFKKSTLPSLCVAGGANVVPAKPIIGLEQLEKLRGRMIRVFIWIKGKDTGAGAALWHAAPTVSLHLKDANDKLVHEATGIFRTRGTFPWFCYYVDMPIYVALKTTPDVVATTTDDAAAPAEEAPADNLGSFADLLKNDDGGNGDPEQIDDFQLALPTGGGLYINLNNPQSGTAWFADLSWKEINPRDTFANVMMKEQRVDPQTGSLAPNPDYDELPMHIFFGLSKNTPWNFLGGTVSLPNLSRNQQLEAYMEMVEGDWMHMLHAVPYLVYIYNTGRILKCSPAFEDGWSQRLLQRLQSLQDPRTGLWTVNDRPNLLVTRRIIENSFRTRNIQRSDRPEHLTPWLCVDNTPVPMATQLCENILKVQRRDMGGAKLAGWNIYAFQPDDLAAPGQDNRGDLCATDAAVNTLRLALPLLPSTQQKEVQDAIYGAWEFVMGRLVQPNGLWRQQDGDVRVSHPRFFYSFIEATPWLEFRQNGDAAPTLSIDYITSNHLRIGWPKPPSRYVAVRVYMAPGDLPQSDLREEHIVAIIQPNSSSLLAFDPLLAMQNIVKAGRERWGVTPESEDAQYTAEKLRLLSPKVQVVPRGKQADITIPAPEDGKAANKLYAAAITRYGEMTTWFVVPDAPPPAPVAPVGGDMMMPPGDMAPPPADMPPPM</sequence>
<comment type="caution">
    <text evidence="2">The sequence shown here is derived from an EMBL/GenBank/DDBJ whole genome shotgun (WGS) entry which is preliminary data.</text>
</comment>
<feature type="signal peptide" evidence="1">
    <location>
        <begin position="1"/>
        <end position="24"/>
    </location>
</feature>
<protein>
    <submittedName>
        <fullName evidence="2">Uncharacterized protein</fullName>
    </submittedName>
</protein>